<sequence length="54" mass="6298">MAKKADSRQSVSKRRFDAAREETTENVVRKSQPMMWHVEYFGIHVPQEGKCTES</sequence>
<comment type="caution">
    <text evidence="2">The sequence shown here is derived from an EMBL/GenBank/DDBJ whole genome shotgun (WGS) entry which is preliminary data.</text>
</comment>
<feature type="region of interest" description="Disordered" evidence="1">
    <location>
        <begin position="1"/>
        <end position="26"/>
    </location>
</feature>
<protein>
    <submittedName>
        <fullName evidence="2">Uncharacterized protein</fullName>
    </submittedName>
</protein>
<organism evidence="2">
    <name type="scientific">marine sediment metagenome</name>
    <dbReference type="NCBI Taxonomy" id="412755"/>
    <lineage>
        <taxon>unclassified sequences</taxon>
        <taxon>metagenomes</taxon>
        <taxon>ecological metagenomes</taxon>
    </lineage>
</organism>
<reference evidence="2" key="1">
    <citation type="journal article" date="2015" name="Nature">
        <title>Complex archaea that bridge the gap between prokaryotes and eukaryotes.</title>
        <authorList>
            <person name="Spang A."/>
            <person name="Saw J.H."/>
            <person name="Jorgensen S.L."/>
            <person name="Zaremba-Niedzwiedzka K."/>
            <person name="Martijn J."/>
            <person name="Lind A.E."/>
            <person name="van Eijk R."/>
            <person name="Schleper C."/>
            <person name="Guy L."/>
            <person name="Ettema T.J."/>
        </authorList>
    </citation>
    <scope>NUCLEOTIDE SEQUENCE</scope>
</reference>
<accession>A0A0F9JLX1</accession>
<dbReference type="AlphaFoldDB" id="A0A0F9JLX1"/>
<evidence type="ECO:0000313" key="2">
    <source>
        <dbReference type="EMBL" id="KKL99952.1"/>
    </source>
</evidence>
<feature type="compositionally biased region" description="Basic and acidic residues" evidence="1">
    <location>
        <begin position="14"/>
        <end position="23"/>
    </location>
</feature>
<evidence type="ECO:0000256" key="1">
    <source>
        <dbReference type="SAM" id="MobiDB-lite"/>
    </source>
</evidence>
<name>A0A0F9JLX1_9ZZZZ</name>
<proteinExistence type="predicted"/>
<gene>
    <name evidence="2" type="ORF">LCGC14_1809340</name>
</gene>
<dbReference type="EMBL" id="LAZR01017547">
    <property type="protein sequence ID" value="KKL99952.1"/>
    <property type="molecule type" value="Genomic_DNA"/>
</dbReference>